<dbReference type="RefSeq" id="WP_006205040.1">
    <property type="nucleotide sequence ID" value="NZ_AGSN01000182.1"/>
</dbReference>
<dbReference type="Proteomes" id="UP000002949">
    <property type="component" value="Unassembled WGS sequence"/>
</dbReference>
<evidence type="ECO:0000313" key="1">
    <source>
        <dbReference type="EMBL" id="EHH08357.1"/>
    </source>
</evidence>
<dbReference type="AlphaFoldDB" id="G6YH28"/>
<dbReference type="PATRIC" id="fig|1082933.3.peg.5139"/>
<keyword evidence="1" id="KW-0378">Hydrolase</keyword>
<dbReference type="SUPFAM" id="SSF52151">
    <property type="entry name" value="FabD/lysophospholipase-like"/>
    <property type="match status" value="1"/>
</dbReference>
<dbReference type="GO" id="GO:0016787">
    <property type="term" value="F:hydrolase activity"/>
    <property type="evidence" value="ECO:0007669"/>
    <property type="project" value="UniProtKB-KW"/>
</dbReference>
<dbReference type="EMBL" id="AGSN01000182">
    <property type="protein sequence ID" value="EHH08357.1"/>
    <property type="molecule type" value="Genomic_DNA"/>
</dbReference>
<gene>
    <name evidence="1" type="ORF">MEA186_26456</name>
</gene>
<reference evidence="1 2" key="1">
    <citation type="journal article" date="2012" name="J. Bacteriol.">
        <title>Draft Genome Sequence of Plant Growth-Promoting Rhizobium Mesorhizobium amorphae, Isolated from Zinc-Lead Mine Tailings.</title>
        <authorList>
            <person name="Hao X."/>
            <person name="Lin Y."/>
            <person name="Johnstone L."/>
            <person name="Baltrus D.A."/>
            <person name="Miller S.J."/>
            <person name="Wei G."/>
            <person name="Rensing C."/>
        </authorList>
    </citation>
    <scope>NUCLEOTIDE SEQUENCE [LARGE SCALE GENOMIC DNA]</scope>
    <source>
        <strain evidence="1 2">CCNWGS0123</strain>
    </source>
</reference>
<name>G6YH28_9HYPH</name>
<organism evidence="1 2">
    <name type="scientific">Mesorhizobium amorphae CCNWGS0123</name>
    <dbReference type="NCBI Taxonomy" id="1082933"/>
    <lineage>
        <taxon>Bacteria</taxon>
        <taxon>Pseudomonadati</taxon>
        <taxon>Pseudomonadota</taxon>
        <taxon>Alphaproteobacteria</taxon>
        <taxon>Hyphomicrobiales</taxon>
        <taxon>Phyllobacteriaceae</taxon>
        <taxon>Mesorhizobium</taxon>
    </lineage>
</organism>
<evidence type="ECO:0000313" key="2">
    <source>
        <dbReference type="Proteomes" id="UP000002949"/>
    </source>
</evidence>
<accession>G6YH28</accession>
<proteinExistence type="predicted"/>
<dbReference type="KEGG" id="mamo:A6B35_09595"/>
<dbReference type="OrthoDB" id="9802424at2"/>
<dbReference type="eggNOG" id="COG1752">
    <property type="taxonomic scope" value="Bacteria"/>
</dbReference>
<dbReference type="InterPro" id="IPR016035">
    <property type="entry name" value="Acyl_Trfase/lysoPLipase"/>
</dbReference>
<protein>
    <submittedName>
        <fullName evidence="1">Esterase of the alpha-beta hydrolase superfamily protein</fullName>
    </submittedName>
</protein>
<dbReference type="STRING" id="1082933.A6B35_09595"/>
<sequence>MHARSETYTDKAIISGTSYRPEDRQSVEILVSTDAHGAFVWGVLDRLLDEPNCTFSAVTASGFGAVEAAVFAYGLGLGGRRGARTALANFWRRVSHASIFVIDIANLLRSILEQSIDIEQIRDVRCPVKLGVLAVSARTDAVKIFTGEQLSINAIVAAATVPFLSSPVEIDGDTYWGDGELSQLPSVRSTEARHRLIIAGRPSVFATPCPDRSFAANHCATKCAPVHTIFDSRHRAGAPLLMRPWIDWGELTDMRDRGRQRAADWLAAAPLRTDELPAISCENRYI</sequence>
<keyword evidence="2" id="KW-1185">Reference proteome</keyword>